<gene>
    <name evidence="1" type="ORF">E5R92_03320</name>
</gene>
<dbReference type="EMBL" id="CP038852">
    <property type="protein sequence ID" value="QIZ20814.1"/>
    <property type="molecule type" value="Genomic_DNA"/>
</dbReference>
<dbReference type="InterPro" id="IPR014710">
    <property type="entry name" value="RmlC-like_jellyroll"/>
</dbReference>
<evidence type="ECO:0000313" key="2">
    <source>
        <dbReference type="Proteomes" id="UP000501094"/>
    </source>
</evidence>
<dbReference type="RefSeq" id="WP_168606694.1">
    <property type="nucleotide sequence ID" value="NZ_CP038852.1"/>
</dbReference>
<dbReference type="Proteomes" id="UP000501094">
    <property type="component" value="Chromosome"/>
</dbReference>
<keyword evidence="2" id="KW-1185">Reference proteome</keyword>
<protein>
    <recommendedName>
        <fullName evidence="3">Cupin type-1 domain-containing protein</fullName>
    </recommendedName>
</protein>
<dbReference type="KEGG" id="peg:E5R92_03320"/>
<name>A0A6H1Q1W1_9PROT</name>
<reference evidence="1 2" key="1">
    <citation type="journal article" date="2020" name="Nat. Microbiol.">
        <title>Lysogenic host-virus interactions in SAR11 marine bacteria.</title>
        <authorList>
            <person name="Morris R.M."/>
            <person name="Cain K.R."/>
            <person name="Hvorecny K.L."/>
            <person name="Kollman J.M."/>
        </authorList>
    </citation>
    <scope>NUCLEOTIDE SEQUENCE [LARGE SCALE GENOMIC DNA]</scope>
    <source>
        <strain evidence="1 2">NP1</strain>
    </source>
</reference>
<accession>A0A6H1Q1W1</accession>
<evidence type="ECO:0000313" key="1">
    <source>
        <dbReference type="EMBL" id="QIZ20814.1"/>
    </source>
</evidence>
<evidence type="ECO:0008006" key="3">
    <source>
        <dbReference type="Google" id="ProtNLM"/>
    </source>
</evidence>
<dbReference type="SUPFAM" id="SSF51182">
    <property type="entry name" value="RmlC-like cupins"/>
    <property type="match status" value="1"/>
</dbReference>
<proteinExistence type="predicted"/>
<organism evidence="1 2">
    <name type="scientific">Candidatus Pelagibacter giovannonii</name>
    <dbReference type="NCBI Taxonomy" id="2563896"/>
    <lineage>
        <taxon>Bacteria</taxon>
        <taxon>Pseudomonadati</taxon>
        <taxon>Pseudomonadota</taxon>
        <taxon>Alphaproteobacteria</taxon>
        <taxon>Candidatus Pelagibacterales</taxon>
        <taxon>Candidatus Pelagibacteraceae</taxon>
        <taxon>Candidatus Pelagibacter</taxon>
    </lineage>
</organism>
<dbReference type="Gene3D" id="2.60.120.10">
    <property type="entry name" value="Jelly Rolls"/>
    <property type="match status" value="1"/>
</dbReference>
<dbReference type="AlphaFoldDB" id="A0A6H1Q1W1"/>
<dbReference type="InterPro" id="IPR011051">
    <property type="entry name" value="RmlC_Cupin_sf"/>
</dbReference>
<sequence length="232" mass="27773">MYGKKFKDINLIKKQPFKFEKSNLEIKEIFNESNYSFIIVRSKKKQILKMPIKNFFFISEEQFKKKLKIIYSGKDYLSLCEKKNYFIFFNKDILLNDLIVVKNLKKKISTKKLIVVQKKKYWGSICNLFNKNNSCAKEIFMKQNTQSSMEFHIKKQESYYIYEGELDIGLRYSRAKQKITKLKKNNIFTMMPGTMHMRMAKKNTIIIEMSNRDDDTDSIIVHDGKTYKFKTN</sequence>